<feature type="compositionally biased region" description="Polar residues" evidence="1">
    <location>
        <begin position="68"/>
        <end position="80"/>
    </location>
</feature>
<protein>
    <submittedName>
        <fullName evidence="2">Uncharacterized protein</fullName>
    </submittedName>
</protein>
<name>A0A7S1JT53_9ALVE</name>
<feature type="compositionally biased region" description="Basic and acidic residues" evidence="1">
    <location>
        <begin position="81"/>
        <end position="103"/>
    </location>
</feature>
<reference evidence="2" key="1">
    <citation type="submission" date="2021-01" db="EMBL/GenBank/DDBJ databases">
        <authorList>
            <person name="Corre E."/>
            <person name="Pelletier E."/>
            <person name="Niang G."/>
            <person name="Scheremetjew M."/>
            <person name="Finn R."/>
            <person name="Kale V."/>
            <person name="Holt S."/>
            <person name="Cochrane G."/>
            <person name="Meng A."/>
            <person name="Brown T."/>
            <person name="Cohen L."/>
        </authorList>
    </citation>
    <scope>NUCLEOTIDE SEQUENCE</scope>
    <source>
        <strain evidence="2">CCMP3346</strain>
    </source>
</reference>
<evidence type="ECO:0000313" key="2">
    <source>
        <dbReference type="EMBL" id="CAD9051983.1"/>
    </source>
</evidence>
<dbReference type="EMBL" id="HBGB01012279">
    <property type="protein sequence ID" value="CAD9051983.1"/>
    <property type="molecule type" value="Transcribed_RNA"/>
</dbReference>
<feature type="compositionally biased region" description="Low complexity" evidence="1">
    <location>
        <begin position="30"/>
        <end position="42"/>
    </location>
</feature>
<organism evidence="2">
    <name type="scientific">Vitrella brassicaformis</name>
    <dbReference type="NCBI Taxonomy" id="1169539"/>
    <lineage>
        <taxon>Eukaryota</taxon>
        <taxon>Sar</taxon>
        <taxon>Alveolata</taxon>
        <taxon>Colpodellida</taxon>
        <taxon>Vitrellaceae</taxon>
        <taxon>Vitrella</taxon>
    </lineage>
</organism>
<evidence type="ECO:0000256" key="1">
    <source>
        <dbReference type="SAM" id="MobiDB-lite"/>
    </source>
</evidence>
<feature type="compositionally biased region" description="Basic and acidic residues" evidence="1">
    <location>
        <begin position="13"/>
        <end position="25"/>
    </location>
</feature>
<sequence>MRSVPWLVALKRKQTDGRGPAKKDPAIQPSAARQQRSSSSSSKHFCLSFSCTPHTHRQTIERGVCMSSPRSHQRQMSVSQIKDDPREPTDTERDRERERERDE</sequence>
<feature type="region of interest" description="Disordered" evidence="1">
    <location>
        <begin position="1"/>
        <end position="103"/>
    </location>
</feature>
<gene>
    <name evidence="2" type="ORF">VBRA1451_LOCUS7045</name>
</gene>
<accession>A0A7S1JT53</accession>
<dbReference type="AlphaFoldDB" id="A0A7S1JT53"/>
<proteinExistence type="predicted"/>